<accession>A0A1T0B6L5</accession>
<proteinExistence type="predicted"/>
<keyword evidence="2" id="KW-1185">Reference proteome</keyword>
<reference evidence="1 2" key="1">
    <citation type="submission" date="2017-02" db="EMBL/GenBank/DDBJ databases">
        <title>Draft genome sequence of Haemophilus felis CCUG 31170 type strain.</title>
        <authorList>
            <person name="Engstrom-Jakobsson H."/>
            <person name="Salva-Serra F."/>
            <person name="Thorell K."/>
            <person name="Gonzales-Siles L."/>
            <person name="Karlsson R."/>
            <person name="Boulund F."/>
            <person name="Engstrand L."/>
            <person name="Kristiansson E."/>
            <person name="Moore E."/>
        </authorList>
    </citation>
    <scope>NUCLEOTIDE SEQUENCE [LARGE SCALE GENOMIC DNA]</scope>
    <source>
        <strain evidence="1 2">CCUG 31170</strain>
    </source>
</reference>
<evidence type="ECO:0008006" key="3">
    <source>
        <dbReference type="Google" id="ProtNLM"/>
    </source>
</evidence>
<dbReference type="Pfam" id="PF04301">
    <property type="entry name" value="BioG"/>
    <property type="match status" value="1"/>
</dbReference>
<dbReference type="AlphaFoldDB" id="A0A1T0B6L5"/>
<protein>
    <recommendedName>
        <fullName evidence="3">Dithiobiotin synthetase</fullName>
    </recommendedName>
</protein>
<evidence type="ECO:0000313" key="2">
    <source>
        <dbReference type="Proteomes" id="UP000190023"/>
    </source>
</evidence>
<gene>
    <name evidence="1" type="ORF">B0188_03135</name>
</gene>
<sequence>MKTQYIQNQGEHLIVYFAGWGTPPSVVEHLILPANYDLLICYDYQDLTCDFDFSAYQQIRLVAWSMGVWVAERVMQGKKLLSATAINGTGLPCHDQFGIPEAIFAGTLAGLNEENRHKFERRICGVKSLLNQYQQLSQRPTLAQIHQELAALYQLLQQDQRTDLIHWDKAIVASRDKIFPIQNQRLYWHKRCNIEEMDGEHLLFPQLNNWQQCWND</sequence>
<dbReference type="OrthoDB" id="7688089at2"/>
<dbReference type="InterPro" id="IPR007398">
    <property type="entry name" value="BioG"/>
</dbReference>
<dbReference type="STRING" id="123822.B0188_03135"/>
<name>A0A1T0B6L5_9PAST</name>
<dbReference type="Proteomes" id="UP000190023">
    <property type="component" value="Unassembled WGS sequence"/>
</dbReference>
<dbReference type="EMBL" id="MUYB01000012">
    <property type="protein sequence ID" value="OOS05788.1"/>
    <property type="molecule type" value="Genomic_DNA"/>
</dbReference>
<comment type="caution">
    <text evidence="1">The sequence shown here is derived from an EMBL/GenBank/DDBJ whole genome shotgun (WGS) entry which is preliminary data.</text>
</comment>
<organism evidence="1 2">
    <name type="scientific">[Haemophilus] felis</name>
    <dbReference type="NCBI Taxonomy" id="123822"/>
    <lineage>
        <taxon>Bacteria</taxon>
        <taxon>Pseudomonadati</taxon>
        <taxon>Pseudomonadota</taxon>
        <taxon>Gammaproteobacteria</taxon>
        <taxon>Pasteurellales</taxon>
        <taxon>Pasteurellaceae</taxon>
    </lineage>
</organism>
<evidence type="ECO:0000313" key="1">
    <source>
        <dbReference type="EMBL" id="OOS05788.1"/>
    </source>
</evidence>
<dbReference type="InterPro" id="IPR029058">
    <property type="entry name" value="AB_hydrolase_fold"/>
</dbReference>
<dbReference type="SUPFAM" id="SSF53474">
    <property type="entry name" value="alpha/beta-Hydrolases"/>
    <property type="match status" value="1"/>
</dbReference>